<keyword evidence="2" id="KW-0812">Transmembrane</keyword>
<name>A0AAW2TQI7_9LAMI</name>
<gene>
    <name evidence="3" type="ORF">Slati_3986400</name>
</gene>
<reference evidence="3" key="2">
    <citation type="journal article" date="2024" name="Plant">
        <title>Genomic evolution and insights into agronomic trait innovations of Sesamum species.</title>
        <authorList>
            <person name="Miao H."/>
            <person name="Wang L."/>
            <person name="Qu L."/>
            <person name="Liu H."/>
            <person name="Sun Y."/>
            <person name="Le M."/>
            <person name="Wang Q."/>
            <person name="Wei S."/>
            <person name="Zheng Y."/>
            <person name="Lin W."/>
            <person name="Duan Y."/>
            <person name="Cao H."/>
            <person name="Xiong S."/>
            <person name="Wang X."/>
            <person name="Wei L."/>
            <person name="Li C."/>
            <person name="Ma Q."/>
            <person name="Ju M."/>
            <person name="Zhao R."/>
            <person name="Li G."/>
            <person name="Mu C."/>
            <person name="Tian Q."/>
            <person name="Mei H."/>
            <person name="Zhang T."/>
            <person name="Gao T."/>
            <person name="Zhang H."/>
        </authorList>
    </citation>
    <scope>NUCLEOTIDE SEQUENCE</scope>
    <source>
        <strain evidence="3">KEN1</strain>
    </source>
</reference>
<keyword evidence="2" id="KW-0472">Membrane</keyword>
<dbReference type="AlphaFoldDB" id="A0AAW2TQI7"/>
<protein>
    <submittedName>
        <fullName evidence="3">Uncharacterized protein</fullName>
    </submittedName>
</protein>
<dbReference type="EMBL" id="JACGWN010000014">
    <property type="protein sequence ID" value="KAL0406725.1"/>
    <property type="molecule type" value="Genomic_DNA"/>
</dbReference>
<evidence type="ECO:0000256" key="2">
    <source>
        <dbReference type="SAM" id="Phobius"/>
    </source>
</evidence>
<feature type="region of interest" description="Disordered" evidence="1">
    <location>
        <begin position="47"/>
        <end position="66"/>
    </location>
</feature>
<evidence type="ECO:0000313" key="3">
    <source>
        <dbReference type="EMBL" id="KAL0406725.1"/>
    </source>
</evidence>
<proteinExistence type="predicted"/>
<reference evidence="3" key="1">
    <citation type="submission" date="2020-06" db="EMBL/GenBank/DDBJ databases">
        <authorList>
            <person name="Li T."/>
            <person name="Hu X."/>
            <person name="Zhang T."/>
            <person name="Song X."/>
            <person name="Zhang H."/>
            <person name="Dai N."/>
            <person name="Sheng W."/>
            <person name="Hou X."/>
            <person name="Wei L."/>
        </authorList>
    </citation>
    <scope>NUCLEOTIDE SEQUENCE</scope>
    <source>
        <strain evidence="3">KEN1</strain>
        <tissue evidence="3">Leaf</tissue>
    </source>
</reference>
<keyword evidence="2" id="KW-1133">Transmembrane helix</keyword>
<comment type="caution">
    <text evidence="3">The sequence shown here is derived from an EMBL/GenBank/DDBJ whole genome shotgun (WGS) entry which is preliminary data.</text>
</comment>
<evidence type="ECO:0000256" key="1">
    <source>
        <dbReference type="SAM" id="MobiDB-lite"/>
    </source>
</evidence>
<sequence>MMQLPGGEVVRTKLVRLLYFVGAGAVCAAAINKWKDMERKSLIRKYQQQLNGPSSESPSNVVQKSS</sequence>
<accession>A0AAW2TQI7</accession>
<feature type="transmembrane region" description="Helical" evidence="2">
    <location>
        <begin position="14"/>
        <end position="34"/>
    </location>
</feature>
<organism evidence="3">
    <name type="scientific">Sesamum latifolium</name>
    <dbReference type="NCBI Taxonomy" id="2727402"/>
    <lineage>
        <taxon>Eukaryota</taxon>
        <taxon>Viridiplantae</taxon>
        <taxon>Streptophyta</taxon>
        <taxon>Embryophyta</taxon>
        <taxon>Tracheophyta</taxon>
        <taxon>Spermatophyta</taxon>
        <taxon>Magnoliopsida</taxon>
        <taxon>eudicotyledons</taxon>
        <taxon>Gunneridae</taxon>
        <taxon>Pentapetalae</taxon>
        <taxon>asterids</taxon>
        <taxon>lamiids</taxon>
        <taxon>Lamiales</taxon>
        <taxon>Pedaliaceae</taxon>
        <taxon>Sesamum</taxon>
    </lineage>
</organism>